<sequence length="451" mass="46355">MTTTAPRFGWYGDDFTGATDTLAVLAQAGLRSMLFMGVPSAQALVAAGPLDAIGIAGAARAMAPDAMRVELTGVGQFFRQIAPTVLHYKVCSTFDSAPHVGNIACAIQTLHPSVDNRWVPILGGQPSLGRYCAFSNLFAAAGTGGAVYRIDRHPTMHRHPVTPMAEADLRVHLAQQGLQGITALHYPLYEADTGQNAATLRNALGTLLDNGPADLPDLPFMPTLLDLTSADQLASVGRLLWQQAQRARLLAVGPSSVAQALIAHWGAHASHPTPALAPSTGPVFAWAGSLSPITAAQVQAAASYQHIPVDAQRLGTDAAYAQATQRAICAGLQQGCHVLAYTGPTNGAPAPSSGASAAVAPASAALVAGVVQAQADNGTPLGRIGIAGGDTSSHAVQALQLWGLSYKTTVCPGVTLSSAHSSDPSRHGLELMLKGGQMGGTDLFERLLGAG</sequence>
<keyword evidence="5" id="KW-0067">ATP-binding</keyword>
<dbReference type="GO" id="GO:0016301">
    <property type="term" value="F:kinase activity"/>
    <property type="evidence" value="ECO:0007669"/>
    <property type="project" value="UniProtKB-KW"/>
</dbReference>
<proteinExistence type="inferred from homology"/>
<accession>A0ABV8DIR7</accession>
<keyword evidence="6" id="KW-0119">Carbohydrate metabolism</keyword>
<dbReference type="InterPro" id="IPR037051">
    <property type="entry name" value="4-carb_acid_sugar_kinase_N_sf"/>
</dbReference>
<dbReference type="EC" id="2.7.1.-" evidence="9"/>
<evidence type="ECO:0000313" key="9">
    <source>
        <dbReference type="EMBL" id="MFC3937989.1"/>
    </source>
</evidence>
<organism evidence="9 10">
    <name type="scientific">Acidovorax facilis</name>
    <dbReference type="NCBI Taxonomy" id="12917"/>
    <lineage>
        <taxon>Bacteria</taxon>
        <taxon>Pseudomonadati</taxon>
        <taxon>Pseudomonadota</taxon>
        <taxon>Betaproteobacteria</taxon>
        <taxon>Burkholderiales</taxon>
        <taxon>Comamonadaceae</taxon>
        <taxon>Acidovorax</taxon>
    </lineage>
</organism>
<reference evidence="10" key="1">
    <citation type="journal article" date="2019" name="Int. J. Syst. Evol. Microbiol.">
        <title>The Global Catalogue of Microorganisms (GCM) 10K type strain sequencing project: providing services to taxonomists for standard genome sequencing and annotation.</title>
        <authorList>
            <consortium name="The Broad Institute Genomics Platform"/>
            <consortium name="The Broad Institute Genome Sequencing Center for Infectious Disease"/>
            <person name="Wu L."/>
            <person name="Ma J."/>
        </authorList>
    </citation>
    <scope>NUCLEOTIDE SEQUENCE [LARGE SCALE GENOMIC DNA]</scope>
    <source>
        <strain evidence="10">CCUG 2113</strain>
    </source>
</reference>
<dbReference type="Gene3D" id="3.40.50.10840">
    <property type="entry name" value="Putative sugar-binding, N-terminal domain"/>
    <property type="match status" value="1"/>
</dbReference>
<evidence type="ECO:0000256" key="1">
    <source>
        <dbReference type="ARBA" id="ARBA00005715"/>
    </source>
</evidence>
<dbReference type="Pfam" id="PF07005">
    <property type="entry name" value="SBD_N"/>
    <property type="match status" value="1"/>
</dbReference>
<keyword evidence="2 9" id="KW-0808">Transferase</keyword>
<dbReference type="Proteomes" id="UP001595693">
    <property type="component" value="Unassembled WGS sequence"/>
</dbReference>
<dbReference type="Gene3D" id="3.40.980.20">
    <property type="entry name" value="Four-carbon acid sugar kinase, nucleotide binding domain"/>
    <property type="match status" value="1"/>
</dbReference>
<gene>
    <name evidence="9" type="ORF">ACFOW3_25560</name>
</gene>
<keyword evidence="3" id="KW-0547">Nucleotide-binding</keyword>
<dbReference type="SUPFAM" id="SSF142764">
    <property type="entry name" value="YgbK-like"/>
    <property type="match status" value="1"/>
</dbReference>
<evidence type="ECO:0000256" key="6">
    <source>
        <dbReference type="ARBA" id="ARBA00023277"/>
    </source>
</evidence>
<dbReference type="InterPro" id="IPR031475">
    <property type="entry name" value="NBD_C"/>
</dbReference>
<dbReference type="InterPro" id="IPR042213">
    <property type="entry name" value="NBD_C_sf"/>
</dbReference>
<evidence type="ECO:0000256" key="5">
    <source>
        <dbReference type="ARBA" id="ARBA00022840"/>
    </source>
</evidence>
<dbReference type="EMBL" id="JBHSAJ010000158">
    <property type="protein sequence ID" value="MFC3937989.1"/>
    <property type="molecule type" value="Genomic_DNA"/>
</dbReference>
<evidence type="ECO:0000256" key="2">
    <source>
        <dbReference type="ARBA" id="ARBA00022679"/>
    </source>
</evidence>
<dbReference type="RefSeq" id="WP_055397304.1">
    <property type="nucleotide sequence ID" value="NZ_JAMXAX010000156.1"/>
</dbReference>
<dbReference type="Pfam" id="PF17042">
    <property type="entry name" value="NBD_C"/>
    <property type="match status" value="1"/>
</dbReference>
<feature type="domain" description="Four-carbon acid sugar kinase nucleotide binding" evidence="8">
    <location>
        <begin position="287"/>
        <end position="444"/>
    </location>
</feature>
<feature type="domain" description="Four-carbon acid sugar kinase N-terminal" evidence="7">
    <location>
        <begin position="9"/>
        <end position="261"/>
    </location>
</feature>
<evidence type="ECO:0000259" key="8">
    <source>
        <dbReference type="Pfam" id="PF17042"/>
    </source>
</evidence>
<protein>
    <submittedName>
        <fullName evidence="9">Four-carbon acid sugar kinase family protein</fullName>
        <ecNumber evidence="9">2.7.1.-</ecNumber>
    </submittedName>
</protein>
<name>A0ABV8DIR7_9BURK</name>
<evidence type="ECO:0000256" key="4">
    <source>
        <dbReference type="ARBA" id="ARBA00022777"/>
    </source>
</evidence>
<evidence type="ECO:0000256" key="3">
    <source>
        <dbReference type="ARBA" id="ARBA00022741"/>
    </source>
</evidence>
<evidence type="ECO:0000313" key="10">
    <source>
        <dbReference type="Proteomes" id="UP001595693"/>
    </source>
</evidence>
<keyword evidence="4 9" id="KW-0418">Kinase</keyword>
<evidence type="ECO:0000259" key="7">
    <source>
        <dbReference type="Pfam" id="PF07005"/>
    </source>
</evidence>
<dbReference type="InterPro" id="IPR010737">
    <property type="entry name" value="4-carb_acid_sugar_kinase_N"/>
</dbReference>
<comment type="caution">
    <text evidence="9">The sequence shown here is derived from an EMBL/GenBank/DDBJ whole genome shotgun (WGS) entry which is preliminary data.</text>
</comment>
<keyword evidence="10" id="KW-1185">Reference proteome</keyword>
<comment type="similarity">
    <text evidence="1">Belongs to the four-carbon acid sugar kinase family.</text>
</comment>